<evidence type="ECO:0000256" key="4">
    <source>
        <dbReference type="SAM" id="SignalP"/>
    </source>
</evidence>
<organism evidence="5 6">
    <name type="scientific">Liquidambar formosana</name>
    <name type="common">Formosan gum</name>
    <dbReference type="NCBI Taxonomy" id="63359"/>
    <lineage>
        <taxon>Eukaryota</taxon>
        <taxon>Viridiplantae</taxon>
        <taxon>Streptophyta</taxon>
        <taxon>Embryophyta</taxon>
        <taxon>Tracheophyta</taxon>
        <taxon>Spermatophyta</taxon>
        <taxon>Magnoliopsida</taxon>
        <taxon>eudicotyledons</taxon>
        <taxon>Gunneridae</taxon>
        <taxon>Pentapetalae</taxon>
        <taxon>Saxifragales</taxon>
        <taxon>Altingiaceae</taxon>
        <taxon>Liquidambar</taxon>
    </lineage>
</organism>
<dbReference type="SUPFAM" id="SSF101898">
    <property type="entry name" value="NHL repeat"/>
    <property type="match status" value="1"/>
</dbReference>
<keyword evidence="3" id="KW-1133">Transmembrane helix</keyword>
<reference evidence="5 6" key="1">
    <citation type="journal article" date="2024" name="Plant J.">
        <title>Genome sequences and population genomics reveal climatic adaptation and genomic divergence between two closely related sweetgum species.</title>
        <authorList>
            <person name="Xu W.Q."/>
            <person name="Ren C.Q."/>
            <person name="Zhang X.Y."/>
            <person name="Comes H.P."/>
            <person name="Liu X.H."/>
            <person name="Li Y.G."/>
            <person name="Kettle C.J."/>
            <person name="Jalonen R."/>
            <person name="Gaisberger H."/>
            <person name="Ma Y.Z."/>
            <person name="Qiu Y.X."/>
        </authorList>
    </citation>
    <scope>NUCLEOTIDE SEQUENCE [LARGE SCALE GENOMIC DNA]</scope>
    <source>
        <strain evidence="5">Hangzhou</strain>
    </source>
</reference>
<dbReference type="PANTHER" id="PTHR13833">
    <property type="match status" value="1"/>
</dbReference>
<keyword evidence="1" id="KW-0677">Repeat</keyword>
<comment type="caution">
    <text evidence="5">The sequence shown here is derived from an EMBL/GenBank/DDBJ whole genome shotgun (WGS) entry which is preliminary data.</text>
</comment>
<dbReference type="InterPro" id="IPR001258">
    <property type="entry name" value="NHL_repeat"/>
</dbReference>
<feature type="transmembrane region" description="Helical" evidence="3">
    <location>
        <begin position="240"/>
        <end position="260"/>
    </location>
</feature>
<feature type="compositionally biased region" description="Polar residues" evidence="2">
    <location>
        <begin position="270"/>
        <end position="281"/>
    </location>
</feature>
<keyword evidence="4" id="KW-0732">Signal</keyword>
<protein>
    <recommendedName>
        <fullName evidence="7">NHL repeat-containing protein</fullName>
    </recommendedName>
</protein>
<keyword evidence="3" id="KW-0812">Transmembrane</keyword>
<gene>
    <name evidence="5" type="ORF">L1049_005530</name>
</gene>
<sequence length="498" mass="55118">MGKSMLVLVLSLLLLFGGVSSASATSPAKIVSGFFSNAVSVLMKWLWSLKATTKTAISGRPMMKFESGYTVETVFDGSKLGIEPHSVEVLPSGELLILDSANSNIYRISASLSQYSRPKLVAGSPEGYPGHVDGRPREARMNHPKGITVDDRGNVYIADTNNMAIRKISDAGVTTIAGGKWGRGGGHVDGPSEDAKFSDDFDVIYVGSSCSLLIIDRGNQAIREIQLHFDDCAYQYGSGFPLGIAVLVAAGFFGYMLALLQRRVGSMVSSQSDQRTTNNGIPPSPYQKPLKSVRPPLIPSEDELEKQEEGFFGSLVKLFANAGQVVVEILGGIFPGFRKKPQSYQYQDQQQYQLQQKHSNGWPLQESFVIPDEDEPPSIETRTPTPRKTYPFMSKDAEKMHQIRQSRAFYNGWDSDLQQQQQKQQHHHRHYSAAPQTFYEQSCEKTNEILFGAVQEQNSRREAVVIKPVDYGAPITDTHNIRSRINAMGYNHGYGSYT</sequence>
<accession>A0AAP0REE1</accession>
<feature type="signal peptide" evidence="4">
    <location>
        <begin position="1"/>
        <end position="21"/>
    </location>
</feature>
<evidence type="ECO:0000256" key="2">
    <source>
        <dbReference type="SAM" id="MobiDB-lite"/>
    </source>
</evidence>
<evidence type="ECO:0000256" key="3">
    <source>
        <dbReference type="SAM" id="Phobius"/>
    </source>
</evidence>
<evidence type="ECO:0008006" key="7">
    <source>
        <dbReference type="Google" id="ProtNLM"/>
    </source>
</evidence>
<name>A0AAP0REE1_LIQFO</name>
<evidence type="ECO:0000313" key="5">
    <source>
        <dbReference type="EMBL" id="KAK9275999.1"/>
    </source>
</evidence>
<dbReference type="AlphaFoldDB" id="A0AAP0REE1"/>
<keyword evidence="6" id="KW-1185">Reference proteome</keyword>
<evidence type="ECO:0000313" key="6">
    <source>
        <dbReference type="Proteomes" id="UP001415857"/>
    </source>
</evidence>
<dbReference type="Proteomes" id="UP001415857">
    <property type="component" value="Unassembled WGS sequence"/>
</dbReference>
<dbReference type="Gene3D" id="2.120.10.30">
    <property type="entry name" value="TolB, C-terminal domain"/>
    <property type="match status" value="1"/>
</dbReference>
<proteinExistence type="predicted"/>
<dbReference type="PANTHER" id="PTHR13833:SF57">
    <property type="entry name" value="NHL REPEAT PROTEIN"/>
    <property type="match status" value="1"/>
</dbReference>
<feature type="region of interest" description="Disordered" evidence="2">
    <location>
        <begin position="369"/>
        <end position="391"/>
    </location>
</feature>
<dbReference type="EMBL" id="JBBPBK010000010">
    <property type="protein sequence ID" value="KAK9275999.1"/>
    <property type="molecule type" value="Genomic_DNA"/>
</dbReference>
<feature type="chain" id="PRO_5042886266" description="NHL repeat-containing protein" evidence="4">
    <location>
        <begin position="22"/>
        <end position="498"/>
    </location>
</feature>
<keyword evidence="3" id="KW-0472">Membrane</keyword>
<dbReference type="InterPro" id="IPR011042">
    <property type="entry name" value="6-blade_b-propeller_TolB-like"/>
</dbReference>
<dbReference type="Pfam" id="PF01436">
    <property type="entry name" value="NHL"/>
    <property type="match status" value="1"/>
</dbReference>
<evidence type="ECO:0000256" key="1">
    <source>
        <dbReference type="ARBA" id="ARBA00022737"/>
    </source>
</evidence>
<feature type="region of interest" description="Disordered" evidence="2">
    <location>
        <begin position="270"/>
        <end position="292"/>
    </location>
</feature>